<dbReference type="EMBL" id="DF836469">
    <property type="protein sequence ID" value="GAN07859.1"/>
    <property type="molecule type" value="Genomic_DNA"/>
</dbReference>
<reference evidence="2" key="1">
    <citation type="submission" date="2014-09" db="EMBL/GenBank/DDBJ databases">
        <title>Draft genome sequence of an oleaginous Mucoromycotina fungus Mucor ambiguus NBRC6742.</title>
        <authorList>
            <person name="Takeda I."/>
            <person name="Yamane N."/>
            <person name="Morita T."/>
            <person name="Tamano K."/>
            <person name="Machida M."/>
            <person name="Baker S."/>
            <person name="Koike H."/>
        </authorList>
    </citation>
    <scope>NUCLEOTIDE SEQUENCE</scope>
    <source>
        <strain evidence="2">NBRC 6742</strain>
    </source>
</reference>
<accession>A0A0C9MK61</accession>
<dbReference type="STRING" id="91626.A0A0C9MK61"/>
<feature type="region of interest" description="Disordered" evidence="1">
    <location>
        <begin position="136"/>
        <end position="156"/>
    </location>
</feature>
<keyword evidence="3" id="KW-1185">Reference proteome</keyword>
<gene>
    <name evidence="2" type="ORF">MAM1_0180c07363</name>
</gene>
<evidence type="ECO:0000313" key="3">
    <source>
        <dbReference type="Proteomes" id="UP000053815"/>
    </source>
</evidence>
<dbReference type="OrthoDB" id="2288229at2759"/>
<evidence type="ECO:0000313" key="2">
    <source>
        <dbReference type="EMBL" id="GAN07859.1"/>
    </source>
</evidence>
<sequence length="156" mass="17361">MHQKLKSDPLLDFDPLEDQNLLDPAFASLDSVSRTQKLHDLQNIRVLRALTFVRLSVVRVSVAKSMLLQNYITQAQFDAILADTLAARAAQKTPVLTASAADRKEKKRIRVDFLFNLKYLDPVSAMTVASAPRPDLPAISDNAHANESLNDTMQDC</sequence>
<feature type="compositionally biased region" description="Polar residues" evidence="1">
    <location>
        <begin position="143"/>
        <end position="156"/>
    </location>
</feature>
<evidence type="ECO:0000256" key="1">
    <source>
        <dbReference type="SAM" id="MobiDB-lite"/>
    </source>
</evidence>
<organism evidence="2">
    <name type="scientific">Mucor ambiguus</name>
    <dbReference type="NCBI Taxonomy" id="91626"/>
    <lineage>
        <taxon>Eukaryota</taxon>
        <taxon>Fungi</taxon>
        <taxon>Fungi incertae sedis</taxon>
        <taxon>Mucoromycota</taxon>
        <taxon>Mucoromycotina</taxon>
        <taxon>Mucoromycetes</taxon>
        <taxon>Mucorales</taxon>
        <taxon>Mucorineae</taxon>
        <taxon>Mucoraceae</taxon>
        <taxon>Mucor</taxon>
    </lineage>
</organism>
<proteinExistence type="predicted"/>
<protein>
    <submittedName>
        <fullName evidence="2">Uncharacterized protein</fullName>
    </submittedName>
</protein>
<dbReference type="Proteomes" id="UP000053815">
    <property type="component" value="Unassembled WGS sequence"/>
</dbReference>
<dbReference type="AlphaFoldDB" id="A0A0C9MK61"/>
<name>A0A0C9MK61_9FUNG</name>